<evidence type="ECO:0000259" key="1">
    <source>
        <dbReference type="Pfam" id="PF06985"/>
    </source>
</evidence>
<keyword evidence="3" id="KW-1185">Reference proteome</keyword>
<gene>
    <name evidence="2" type="ORF">JI435_053510</name>
</gene>
<dbReference type="InterPro" id="IPR052895">
    <property type="entry name" value="HetReg/Transcr_Mod"/>
</dbReference>
<proteinExistence type="predicted"/>
<evidence type="ECO:0000313" key="2">
    <source>
        <dbReference type="EMBL" id="QRD02381.1"/>
    </source>
</evidence>
<dbReference type="Pfam" id="PF26639">
    <property type="entry name" value="Het-6_barrel"/>
    <property type="match status" value="1"/>
</dbReference>
<sequence>MAASYPDPRSLNPQEIRLLEIYPSTIAHDDLECRLFRITLDSTHAHPYEALSYTWGDQVMRTDIVCNDQRVSITSNLSVALKKLRLQHKSRFIWADGICINQDDSSDKNCQIPLMGKIYSIADRVVVWLGDYELCQSLQDVKTVGLIAEGFRMNSEEGGIHDISLKEYSKMVVPNEYTGGVTQEFLKHLYARGWFSRVWCIQEIALARDAVMLWGELELSWVDVGQIATWLSQIQPVRALEFDESAFYADIDNENADRMYQIQRKRQGLLETLDDCRSFQATDPRDKVYGILALVEPIEEASDLCVDYNKDVGEVYADVVIAILRRHSDLNILAYIDHGSEYRSDGSFTSWSPQWNNTNAGLRYFPASGSPLSACRSTHLKSVDTSDVNSQYLRLNGSIYSSVTTVQAQMGMDAMKNHCKHPFYNILTAVLGHQSDDDYTIRRTLARTLTAGCNSEMDDIITASEEKKRLFYVSFELFIYCMDEGLNFLELRKSVLTGESFYDEAEIVCLERRFFQLSNGKFGIGPACMRVGDVVVVLFGGDAPYVLRPCGRSYLLMGQAYVDELMNGELMDELDAGRVQERQFVLV</sequence>
<protein>
    <recommendedName>
        <fullName evidence="1">Heterokaryon incompatibility domain-containing protein</fullName>
    </recommendedName>
</protein>
<dbReference type="PANTHER" id="PTHR24148:SF73">
    <property type="entry name" value="HET DOMAIN PROTEIN (AFU_ORTHOLOGUE AFUA_8G01020)"/>
    <property type="match status" value="1"/>
</dbReference>
<reference evidence="3" key="1">
    <citation type="journal article" date="2021" name="BMC Genomics">
        <title>Chromosome-level genome assembly and manually-curated proteome of model necrotroph Parastagonospora nodorum Sn15 reveals a genome-wide trove of candidate effector homologs, and redundancy of virulence-related functions within an accessory chromosome.</title>
        <authorList>
            <person name="Bertazzoni S."/>
            <person name="Jones D.A.B."/>
            <person name="Phan H.T."/>
            <person name="Tan K.-C."/>
            <person name="Hane J.K."/>
        </authorList>
    </citation>
    <scope>NUCLEOTIDE SEQUENCE [LARGE SCALE GENOMIC DNA]</scope>
    <source>
        <strain evidence="3">SN15 / ATCC MYA-4574 / FGSC 10173)</strain>
    </source>
</reference>
<dbReference type="OrthoDB" id="5386682at2759"/>
<feature type="domain" description="Heterokaryon incompatibility" evidence="1">
    <location>
        <begin position="48"/>
        <end position="203"/>
    </location>
</feature>
<dbReference type="InterPro" id="IPR010730">
    <property type="entry name" value="HET"/>
</dbReference>
<dbReference type="PANTHER" id="PTHR24148">
    <property type="entry name" value="ANKYRIN REPEAT DOMAIN-CONTAINING PROTEIN 39 HOMOLOG-RELATED"/>
    <property type="match status" value="1"/>
</dbReference>
<dbReference type="EMBL" id="CP069035">
    <property type="protein sequence ID" value="QRD02381.1"/>
    <property type="molecule type" value="Genomic_DNA"/>
</dbReference>
<dbReference type="AlphaFoldDB" id="A0A7U2FGE2"/>
<dbReference type="VEuPathDB" id="FungiDB:JI435_053510"/>
<organism evidence="2 3">
    <name type="scientific">Phaeosphaeria nodorum (strain SN15 / ATCC MYA-4574 / FGSC 10173)</name>
    <name type="common">Glume blotch fungus</name>
    <name type="synonym">Parastagonospora nodorum</name>
    <dbReference type="NCBI Taxonomy" id="321614"/>
    <lineage>
        <taxon>Eukaryota</taxon>
        <taxon>Fungi</taxon>
        <taxon>Dikarya</taxon>
        <taxon>Ascomycota</taxon>
        <taxon>Pezizomycotina</taxon>
        <taxon>Dothideomycetes</taxon>
        <taxon>Pleosporomycetidae</taxon>
        <taxon>Pleosporales</taxon>
        <taxon>Pleosporineae</taxon>
        <taxon>Phaeosphaeriaceae</taxon>
        <taxon>Parastagonospora</taxon>
    </lineage>
</organism>
<dbReference type="Pfam" id="PF06985">
    <property type="entry name" value="HET"/>
    <property type="match status" value="1"/>
</dbReference>
<name>A0A7U2FGE2_PHANO</name>
<accession>A0A7U2FGE2</accession>
<dbReference type="Proteomes" id="UP000663193">
    <property type="component" value="Chromosome 13"/>
</dbReference>
<evidence type="ECO:0000313" key="3">
    <source>
        <dbReference type="Proteomes" id="UP000663193"/>
    </source>
</evidence>